<feature type="transmembrane region" description="Helical" evidence="8">
    <location>
        <begin position="200"/>
        <end position="220"/>
    </location>
</feature>
<gene>
    <name evidence="9" type="ORF">RRG08_009348</name>
</gene>
<evidence type="ECO:0000256" key="5">
    <source>
        <dbReference type="ARBA" id="ARBA00023034"/>
    </source>
</evidence>
<dbReference type="EMBL" id="JAWDGP010006946">
    <property type="protein sequence ID" value="KAK3732667.1"/>
    <property type="molecule type" value="Genomic_DNA"/>
</dbReference>
<dbReference type="GO" id="GO:0000139">
    <property type="term" value="C:Golgi membrane"/>
    <property type="evidence" value="ECO:0007669"/>
    <property type="project" value="UniProtKB-SubCell"/>
</dbReference>
<feature type="region of interest" description="Disordered" evidence="7">
    <location>
        <begin position="169"/>
        <end position="189"/>
    </location>
</feature>
<dbReference type="GO" id="GO:0046873">
    <property type="term" value="F:metal ion transmembrane transporter activity"/>
    <property type="evidence" value="ECO:0007669"/>
    <property type="project" value="InterPro"/>
</dbReference>
<feature type="transmembrane region" description="Helical" evidence="8">
    <location>
        <begin position="294"/>
        <end position="316"/>
    </location>
</feature>
<evidence type="ECO:0000256" key="7">
    <source>
        <dbReference type="SAM" id="MobiDB-lite"/>
    </source>
</evidence>
<dbReference type="InterPro" id="IPR045891">
    <property type="entry name" value="ZIP9"/>
</dbReference>
<protein>
    <recommendedName>
        <fullName evidence="11">Zinc transporter ZIP9</fullName>
    </recommendedName>
</protein>
<feature type="transmembrane region" description="Helical" evidence="8">
    <location>
        <begin position="6"/>
        <end position="28"/>
    </location>
</feature>
<sequence>MDDVATLLSLSFAMLVGCYLAGVIPLTISLSEEKLRLITVLGAGLLVGTALAVIIPEGVHAMYSNGEGHSHNHNDHHIQAKDLNLAVNPIDAMGPNQADSPALPNDAPGKENIERRALPDAQSDLHQVSHAAHDHDHDMSEEHSKIGVSLVTGFIFMLLVDQIGGSVHSHGGSSVSSTSSSSSSDLESGMVGVQNRNKMTATLGLVVHAAADGIALGAAIKLSETHITMIVFIAIMLHKAPAAFGLVSFLLHEGLDRTRIRKHLAAFSAAAPLLAIITYLGLSQQSKESLADMHTTGIAMLFSAGTFLYVATVHVLPEISTSHTHHKTADGTVVVREQKGFKKVELFALVIGSLLPVILALGHKH</sequence>
<feature type="transmembrane region" description="Helical" evidence="8">
    <location>
        <begin position="35"/>
        <end position="55"/>
    </location>
</feature>
<keyword evidence="4 8" id="KW-1133">Transmembrane helix</keyword>
<organism evidence="9 10">
    <name type="scientific">Elysia crispata</name>
    <name type="common">lettuce slug</name>
    <dbReference type="NCBI Taxonomy" id="231223"/>
    <lineage>
        <taxon>Eukaryota</taxon>
        <taxon>Metazoa</taxon>
        <taxon>Spiralia</taxon>
        <taxon>Lophotrochozoa</taxon>
        <taxon>Mollusca</taxon>
        <taxon>Gastropoda</taxon>
        <taxon>Heterobranchia</taxon>
        <taxon>Euthyneura</taxon>
        <taxon>Panpulmonata</taxon>
        <taxon>Sacoglossa</taxon>
        <taxon>Placobranchoidea</taxon>
        <taxon>Plakobranchidae</taxon>
        <taxon>Elysia</taxon>
    </lineage>
</organism>
<keyword evidence="3 8" id="KW-0812">Transmembrane</keyword>
<keyword evidence="6 8" id="KW-0472">Membrane</keyword>
<feature type="transmembrane region" description="Helical" evidence="8">
    <location>
        <begin position="346"/>
        <end position="363"/>
    </location>
</feature>
<feature type="compositionally biased region" description="Low complexity" evidence="7">
    <location>
        <begin position="169"/>
        <end position="184"/>
    </location>
</feature>
<dbReference type="AlphaFoldDB" id="A0AAE0Y5F1"/>
<reference evidence="9" key="1">
    <citation type="journal article" date="2023" name="G3 (Bethesda)">
        <title>A reference genome for the long-term kleptoplast-retaining sea slug Elysia crispata morphotype clarki.</title>
        <authorList>
            <person name="Eastman K.E."/>
            <person name="Pendleton A.L."/>
            <person name="Shaikh M.A."/>
            <person name="Suttiyut T."/>
            <person name="Ogas R."/>
            <person name="Tomko P."/>
            <person name="Gavelis G."/>
            <person name="Widhalm J.R."/>
            <person name="Wisecaver J.H."/>
        </authorList>
    </citation>
    <scope>NUCLEOTIDE SEQUENCE</scope>
    <source>
        <strain evidence="9">ECLA1</strain>
    </source>
</reference>
<evidence type="ECO:0000256" key="3">
    <source>
        <dbReference type="ARBA" id="ARBA00022692"/>
    </source>
</evidence>
<dbReference type="PANTHER" id="PTHR16133:SF0">
    <property type="entry name" value="ZINC_IRON REGULATED TRANSPORTER-RELATED PROTEIN 102B, ISOFORM E"/>
    <property type="match status" value="1"/>
</dbReference>
<evidence type="ECO:0000256" key="8">
    <source>
        <dbReference type="SAM" id="Phobius"/>
    </source>
</evidence>
<feature type="region of interest" description="Disordered" evidence="7">
    <location>
        <begin position="89"/>
        <end position="111"/>
    </location>
</feature>
<comment type="subcellular location">
    <subcellularLocation>
        <location evidence="1">Endomembrane system</location>
        <topology evidence="1">Multi-pass membrane protein</topology>
    </subcellularLocation>
    <subcellularLocation>
        <location evidence="2">Golgi apparatus membrane</location>
    </subcellularLocation>
</comment>
<dbReference type="GO" id="GO:0006829">
    <property type="term" value="P:zinc ion transport"/>
    <property type="evidence" value="ECO:0007669"/>
    <property type="project" value="InterPro"/>
</dbReference>
<dbReference type="InterPro" id="IPR003689">
    <property type="entry name" value="ZIP"/>
</dbReference>
<evidence type="ECO:0000256" key="2">
    <source>
        <dbReference type="ARBA" id="ARBA00004394"/>
    </source>
</evidence>
<evidence type="ECO:0000256" key="1">
    <source>
        <dbReference type="ARBA" id="ARBA00004127"/>
    </source>
</evidence>
<feature type="transmembrane region" description="Helical" evidence="8">
    <location>
        <begin position="226"/>
        <end position="251"/>
    </location>
</feature>
<evidence type="ECO:0000313" key="9">
    <source>
        <dbReference type="EMBL" id="KAK3732667.1"/>
    </source>
</evidence>
<evidence type="ECO:0000313" key="10">
    <source>
        <dbReference type="Proteomes" id="UP001283361"/>
    </source>
</evidence>
<keyword evidence="10" id="KW-1185">Reference proteome</keyword>
<evidence type="ECO:0008006" key="11">
    <source>
        <dbReference type="Google" id="ProtNLM"/>
    </source>
</evidence>
<dbReference type="Pfam" id="PF02535">
    <property type="entry name" value="Zip"/>
    <property type="match status" value="1"/>
</dbReference>
<feature type="transmembrane region" description="Helical" evidence="8">
    <location>
        <begin position="263"/>
        <end position="282"/>
    </location>
</feature>
<comment type="caution">
    <text evidence="9">The sequence shown here is derived from an EMBL/GenBank/DDBJ whole genome shotgun (WGS) entry which is preliminary data.</text>
</comment>
<evidence type="ECO:0000256" key="6">
    <source>
        <dbReference type="ARBA" id="ARBA00023136"/>
    </source>
</evidence>
<accession>A0AAE0Y5F1</accession>
<dbReference type="PANTHER" id="PTHR16133">
    <property type="entry name" value="SOLUTE CARRIER FAMILY 39 ZINC TRANSPORTER , MEMBER 9-RELATED"/>
    <property type="match status" value="1"/>
</dbReference>
<proteinExistence type="predicted"/>
<evidence type="ECO:0000256" key="4">
    <source>
        <dbReference type="ARBA" id="ARBA00022989"/>
    </source>
</evidence>
<dbReference type="Proteomes" id="UP001283361">
    <property type="component" value="Unassembled WGS sequence"/>
</dbReference>
<keyword evidence="5" id="KW-0333">Golgi apparatus</keyword>
<name>A0AAE0Y5F1_9GAST</name>